<organism evidence="1">
    <name type="scientific">Anguilla anguilla</name>
    <name type="common">European freshwater eel</name>
    <name type="synonym">Muraena anguilla</name>
    <dbReference type="NCBI Taxonomy" id="7936"/>
    <lineage>
        <taxon>Eukaryota</taxon>
        <taxon>Metazoa</taxon>
        <taxon>Chordata</taxon>
        <taxon>Craniata</taxon>
        <taxon>Vertebrata</taxon>
        <taxon>Euteleostomi</taxon>
        <taxon>Actinopterygii</taxon>
        <taxon>Neopterygii</taxon>
        <taxon>Teleostei</taxon>
        <taxon>Anguilliformes</taxon>
        <taxon>Anguillidae</taxon>
        <taxon>Anguilla</taxon>
    </lineage>
</organism>
<reference evidence="1" key="2">
    <citation type="journal article" date="2015" name="Fish Shellfish Immunol.">
        <title>Early steps in the European eel (Anguilla anguilla)-Vibrio vulnificus interaction in the gills: Role of the RtxA13 toxin.</title>
        <authorList>
            <person name="Callol A."/>
            <person name="Pajuelo D."/>
            <person name="Ebbesson L."/>
            <person name="Teles M."/>
            <person name="MacKenzie S."/>
            <person name="Amaro C."/>
        </authorList>
    </citation>
    <scope>NUCLEOTIDE SEQUENCE</scope>
</reference>
<dbReference type="AlphaFoldDB" id="A0A0E9V2R9"/>
<name>A0A0E9V2R9_ANGAN</name>
<accession>A0A0E9V2R9</accession>
<evidence type="ECO:0000313" key="1">
    <source>
        <dbReference type="EMBL" id="JAH72327.1"/>
    </source>
</evidence>
<reference evidence="1" key="1">
    <citation type="submission" date="2014-11" db="EMBL/GenBank/DDBJ databases">
        <authorList>
            <person name="Amaro Gonzalez C."/>
        </authorList>
    </citation>
    <scope>NUCLEOTIDE SEQUENCE</scope>
</reference>
<sequence>MQQMEMEKIASGTCLSCLQSRSESSPLRCPVGSSLRACASEMD</sequence>
<dbReference type="EMBL" id="GBXM01036250">
    <property type="protein sequence ID" value="JAH72327.1"/>
    <property type="molecule type" value="Transcribed_RNA"/>
</dbReference>
<proteinExistence type="predicted"/>
<protein>
    <submittedName>
        <fullName evidence="1">Uncharacterized protein</fullName>
    </submittedName>
</protein>